<dbReference type="InParanoid" id="C5LBJ0"/>
<dbReference type="RefSeq" id="XP_002773995.1">
    <property type="nucleotide sequence ID" value="XM_002773949.1"/>
</dbReference>
<organism evidence="2">
    <name type="scientific">Perkinsus marinus (strain ATCC 50983 / TXsc)</name>
    <dbReference type="NCBI Taxonomy" id="423536"/>
    <lineage>
        <taxon>Eukaryota</taxon>
        <taxon>Sar</taxon>
        <taxon>Alveolata</taxon>
        <taxon>Perkinsozoa</taxon>
        <taxon>Perkinsea</taxon>
        <taxon>Perkinsida</taxon>
        <taxon>Perkinsidae</taxon>
        <taxon>Perkinsus</taxon>
    </lineage>
</organism>
<evidence type="ECO:0000313" key="2">
    <source>
        <dbReference type="Proteomes" id="UP000007800"/>
    </source>
</evidence>
<dbReference type="Proteomes" id="UP000007800">
    <property type="component" value="Unassembled WGS sequence"/>
</dbReference>
<reference evidence="1 2" key="1">
    <citation type="submission" date="2008-07" db="EMBL/GenBank/DDBJ databases">
        <authorList>
            <person name="El-Sayed N."/>
            <person name="Caler E."/>
            <person name="Inman J."/>
            <person name="Amedeo P."/>
            <person name="Hass B."/>
            <person name="Wortman J."/>
        </authorList>
    </citation>
    <scope>NUCLEOTIDE SEQUENCE [LARGE SCALE GENOMIC DNA]</scope>
    <source>
        <strain evidence="2">ATCC 50983 / TXsc</strain>
    </source>
</reference>
<dbReference type="GeneID" id="9043241"/>
<dbReference type="AlphaFoldDB" id="C5LBJ0"/>
<name>C5LBJ0_PERM5</name>
<gene>
    <name evidence="1" type="ORF">Pmar_PMAR011860</name>
</gene>
<keyword evidence="2" id="KW-1185">Reference proteome</keyword>
<sequence length="66" mass="7634">MFTDLITRLKLVDSEDEAAVITIMLAKDVSDSKKLSETAVNVFNLENLYSRDTWRELIRERDQSAK</sequence>
<accession>C5LBJ0</accession>
<proteinExistence type="predicted"/>
<protein>
    <submittedName>
        <fullName evidence="1">Uncharacterized protein</fullName>
    </submittedName>
</protein>
<evidence type="ECO:0000313" key="1">
    <source>
        <dbReference type="EMBL" id="EER05811.1"/>
    </source>
</evidence>
<dbReference type="EMBL" id="GG680918">
    <property type="protein sequence ID" value="EER05811.1"/>
    <property type="molecule type" value="Genomic_DNA"/>
</dbReference>